<keyword evidence="3" id="KW-1185">Reference proteome</keyword>
<name>A0ABQ6JPV7_9MICO</name>
<dbReference type="Proteomes" id="UP001157069">
    <property type="component" value="Unassembled WGS sequence"/>
</dbReference>
<accession>A0ABQ6JPV7</accession>
<organism evidence="2 3">
    <name type="scientific">Homoserinibacter gongjuensis</name>
    <dbReference type="NCBI Taxonomy" id="1162968"/>
    <lineage>
        <taxon>Bacteria</taxon>
        <taxon>Bacillati</taxon>
        <taxon>Actinomycetota</taxon>
        <taxon>Actinomycetes</taxon>
        <taxon>Micrococcales</taxon>
        <taxon>Microbacteriaceae</taxon>
        <taxon>Homoserinibacter</taxon>
    </lineage>
</organism>
<protein>
    <submittedName>
        <fullName evidence="2">Uncharacterized protein</fullName>
    </submittedName>
</protein>
<proteinExistence type="predicted"/>
<evidence type="ECO:0000313" key="2">
    <source>
        <dbReference type="EMBL" id="GMA90330.1"/>
    </source>
</evidence>
<gene>
    <name evidence="2" type="ORF">GCM10025869_08590</name>
</gene>
<evidence type="ECO:0000313" key="3">
    <source>
        <dbReference type="Proteomes" id="UP001157069"/>
    </source>
</evidence>
<sequence length="259" mass="27108">MIHPQPLREAFVDPAQDLAVGGGEHLGQLDPHGRELVDAEEASVGELGVGARPVHEFVVLTVVHDLDGGAVVAGAGGERIAVFVIVQLIALDAERAGRRRIRHRFAEHRDAHAPAARGPVDVEEARVRGVLAEAQHIPPPAVGGGIADAHVVGHDVDEHPHPAGAGGAREPLEPVGAAAARIDARVVDHVIAVRGARGRGQQRREVEPVGPQRAQIVGQLGRGGERELGGQLDAVRRAGSGFMPPPGRRRRAGELPPPS</sequence>
<dbReference type="EMBL" id="BSVA01000001">
    <property type="protein sequence ID" value="GMA90330.1"/>
    <property type="molecule type" value="Genomic_DNA"/>
</dbReference>
<comment type="caution">
    <text evidence="2">The sequence shown here is derived from an EMBL/GenBank/DDBJ whole genome shotgun (WGS) entry which is preliminary data.</text>
</comment>
<reference evidence="3" key="1">
    <citation type="journal article" date="2019" name="Int. J. Syst. Evol. Microbiol.">
        <title>The Global Catalogue of Microorganisms (GCM) 10K type strain sequencing project: providing services to taxonomists for standard genome sequencing and annotation.</title>
        <authorList>
            <consortium name="The Broad Institute Genomics Platform"/>
            <consortium name="The Broad Institute Genome Sequencing Center for Infectious Disease"/>
            <person name="Wu L."/>
            <person name="Ma J."/>
        </authorList>
    </citation>
    <scope>NUCLEOTIDE SEQUENCE [LARGE SCALE GENOMIC DNA]</scope>
    <source>
        <strain evidence="3">NBRC 108755</strain>
    </source>
</reference>
<feature type="region of interest" description="Disordered" evidence="1">
    <location>
        <begin position="218"/>
        <end position="259"/>
    </location>
</feature>
<evidence type="ECO:0000256" key="1">
    <source>
        <dbReference type="SAM" id="MobiDB-lite"/>
    </source>
</evidence>